<feature type="compositionally biased region" description="Basic and acidic residues" evidence="1">
    <location>
        <begin position="225"/>
        <end position="240"/>
    </location>
</feature>
<dbReference type="Proteomes" id="UP000030651">
    <property type="component" value="Unassembled WGS sequence"/>
</dbReference>
<feature type="region of interest" description="Disordered" evidence="1">
    <location>
        <begin position="19"/>
        <end position="49"/>
    </location>
</feature>
<proteinExistence type="predicted"/>
<keyword evidence="4" id="KW-1185">Reference proteome</keyword>
<keyword evidence="2" id="KW-1133">Transmembrane helix</keyword>
<dbReference type="InParanoid" id="W3X4K4"/>
<feature type="region of interest" description="Disordered" evidence="1">
    <location>
        <begin position="204"/>
        <end position="286"/>
    </location>
</feature>
<evidence type="ECO:0000313" key="3">
    <source>
        <dbReference type="EMBL" id="ETS80939.1"/>
    </source>
</evidence>
<evidence type="ECO:0000313" key="4">
    <source>
        <dbReference type="Proteomes" id="UP000030651"/>
    </source>
</evidence>
<gene>
    <name evidence="3" type="ORF">PFICI_08468</name>
</gene>
<sequence length="286" mass="31909">MIAILIRYVQSRKKISNWTPQGNDTAATTETSAETIQTTETVETGKSRRSQRNHGLYDRWLMVRFTVAFVILAVFEVTNTLFQLQSVNNNKKDATLTEPDYSVERARSTFFLYLPGVTPGIFLFLVFGTTAGGRRRKQKLSDVEAVDVAEPTADPFADTSAIDAKAEEAANDPILSIPRSALVSKYNRSFDRYKDSIESRMPMGSERQWLQKKDDEFESEGPDGIELRGRSTLDEIRKDYYQASPEESDDSGPVLPIMTHQQRRIPGSTNGASIPSSDKGTSAHPG</sequence>
<dbReference type="eggNOG" id="ENOG502ST7N">
    <property type="taxonomic scope" value="Eukaryota"/>
</dbReference>
<feature type="compositionally biased region" description="Polar residues" evidence="1">
    <location>
        <begin position="267"/>
        <end position="280"/>
    </location>
</feature>
<dbReference type="OrthoDB" id="5287295at2759"/>
<dbReference type="KEGG" id="pfy:PFICI_08468"/>
<feature type="transmembrane region" description="Helical" evidence="2">
    <location>
        <begin position="110"/>
        <end position="131"/>
    </location>
</feature>
<dbReference type="GeneID" id="19273481"/>
<dbReference type="HOGENOM" id="CLU_973535_0_0_1"/>
<dbReference type="EMBL" id="KI912113">
    <property type="protein sequence ID" value="ETS80939.1"/>
    <property type="molecule type" value="Genomic_DNA"/>
</dbReference>
<keyword evidence="2" id="KW-0472">Membrane</keyword>
<protein>
    <submittedName>
        <fullName evidence="3">Uncharacterized protein</fullName>
    </submittedName>
</protein>
<organism evidence="3 4">
    <name type="scientific">Pestalotiopsis fici (strain W106-1 / CGMCC3.15140)</name>
    <dbReference type="NCBI Taxonomy" id="1229662"/>
    <lineage>
        <taxon>Eukaryota</taxon>
        <taxon>Fungi</taxon>
        <taxon>Dikarya</taxon>
        <taxon>Ascomycota</taxon>
        <taxon>Pezizomycotina</taxon>
        <taxon>Sordariomycetes</taxon>
        <taxon>Xylariomycetidae</taxon>
        <taxon>Amphisphaeriales</taxon>
        <taxon>Sporocadaceae</taxon>
        <taxon>Pestalotiopsis</taxon>
    </lineage>
</organism>
<name>W3X4K4_PESFW</name>
<evidence type="ECO:0000256" key="1">
    <source>
        <dbReference type="SAM" id="MobiDB-lite"/>
    </source>
</evidence>
<accession>W3X4K4</accession>
<dbReference type="AlphaFoldDB" id="W3X4K4"/>
<dbReference type="RefSeq" id="XP_007835240.1">
    <property type="nucleotide sequence ID" value="XM_007837049.1"/>
</dbReference>
<reference evidence="4" key="1">
    <citation type="journal article" date="2015" name="BMC Genomics">
        <title>Genomic and transcriptomic analysis of the endophytic fungus Pestalotiopsis fici reveals its lifestyle and high potential for synthesis of natural products.</title>
        <authorList>
            <person name="Wang X."/>
            <person name="Zhang X."/>
            <person name="Liu L."/>
            <person name="Xiang M."/>
            <person name="Wang W."/>
            <person name="Sun X."/>
            <person name="Che Y."/>
            <person name="Guo L."/>
            <person name="Liu G."/>
            <person name="Guo L."/>
            <person name="Wang C."/>
            <person name="Yin W.B."/>
            <person name="Stadler M."/>
            <person name="Zhang X."/>
            <person name="Liu X."/>
        </authorList>
    </citation>
    <scope>NUCLEOTIDE SEQUENCE [LARGE SCALE GENOMIC DNA]</scope>
    <source>
        <strain evidence="4">W106-1 / CGMCC3.15140</strain>
    </source>
</reference>
<keyword evidence="2" id="KW-0812">Transmembrane</keyword>
<evidence type="ECO:0000256" key="2">
    <source>
        <dbReference type="SAM" id="Phobius"/>
    </source>
</evidence>
<feature type="compositionally biased region" description="Low complexity" evidence="1">
    <location>
        <begin position="25"/>
        <end position="41"/>
    </location>
</feature>
<feature type="transmembrane region" description="Helical" evidence="2">
    <location>
        <begin position="56"/>
        <end position="75"/>
    </location>
</feature>